<dbReference type="CDD" id="cd05830">
    <property type="entry name" value="Sortase_E"/>
    <property type="match status" value="1"/>
</dbReference>
<dbReference type="Proteomes" id="UP001595872">
    <property type="component" value="Unassembled WGS sequence"/>
</dbReference>
<protein>
    <submittedName>
        <fullName evidence="4">Class E sortase</fullName>
    </submittedName>
</protein>
<dbReference type="InterPro" id="IPR042003">
    <property type="entry name" value="Sortase_E"/>
</dbReference>
<gene>
    <name evidence="4" type="ORF">ACFPCY_23925</name>
</gene>
<dbReference type="InterPro" id="IPR005754">
    <property type="entry name" value="Sortase"/>
</dbReference>
<keyword evidence="3" id="KW-0732">Signal</keyword>
<dbReference type="Gene3D" id="2.40.260.10">
    <property type="entry name" value="Sortase"/>
    <property type="match status" value="1"/>
</dbReference>
<sequence length="184" mass="19575">MRFRRLLAGAMTGAIGWAGATGPVHAAPDRGVPGSAREARASRPAAADPSRVELIIPKLHVDDPVGEGVSESDLWHGVGHYPGTADPGQVGNAVFLGHRTSGAAPFSELERMRAGDAVILVVGRTRYTYRVTGTRITEPNDLSVLAPVPMEPGRRATGAWATLVTCHPRGSDRQRFVVFARLTH</sequence>
<reference evidence="5" key="1">
    <citation type="journal article" date="2019" name="Int. J. Syst. Evol. Microbiol.">
        <title>The Global Catalogue of Microorganisms (GCM) 10K type strain sequencing project: providing services to taxonomists for standard genome sequencing and annotation.</title>
        <authorList>
            <consortium name="The Broad Institute Genomics Platform"/>
            <consortium name="The Broad Institute Genome Sequencing Center for Infectious Disease"/>
            <person name="Wu L."/>
            <person name="Ma J."/>
        </authorList>
    </citation>
    <scope>NUCLEOTIDE SEQUENCE [LARGE SCALE GENOMIC DNA]</scope>
    <source>
        <strain evidence="5">KLKA75</strain>
    </source>
</reference>
<feature type="chain" id="PRO_5046871418" evidence="3">
    <location>
        <begin position="27"/>
        <end position="184"/>
    </location>
</feature>
<evidence type="ECO:0000256" key="2">
    <source>
        <dbReference type="SAM" id="MobiDB-lite"/>
    </source>
</evidence>
<evidence type="ECO:0000313" key="4">
    <source>
        <dbReference type="EMBL" id="MFC4910383.1"/>
    </source>
</evidence>
<proteinExistence type="predicted"/>
<dbReference type="SUPFAM" id="SSF63817">
    <property type="entry name" value="Sortase"/>
    <property type="match status" value="1"/>
</dbReference>
<dbReference type="RefSeq" id="WP_378258696.1">
    <property type="nucleotide sequence ID" value="NZ_JBHSIT010000007.1"/>
</dbReference>
<evidence type="ECO:0000313" key="5">
    <source>
        <dbReference type="Proteomes" id="UP001595872"/>
    </source>
</evidence>
<accession>A0ABV9U1Q0</accession>
<evidence type="ECO:0000256" key="3">
    <source>
        <dbReference type="SAM" id="SignalP"/>
    </source>
</evidence>
<dbReference type="InterPro" id="IPR023365">
    <property type="entry name" value="Sortase_dom-sf"/>
</dbReference>
<feature type="signal peptide" evidence="3">
    <location>
        <begin position="1"/>
        <end position="26"/>
    </location>
</feature>
<evidence type="ECO:0000256" key="1">
    <source>
        <dbReference type="ARBA" id="ARBA00022801"/>
    </source>
</evidence>
<comment type="caution">
    <text evidence="4">The sequence shown here is derived from an EMBL/GenBank/DDBJ whole genome shotgun (WGS) entry which is preliminary data.</text>
</comment>
<organism evidence="4 5">
    <name type="scientific">Actinomadura gamaensis</name>
    <dbReference type="NCBI Taxonomy" id="1763541"/>
    <lineage>
        <taxon>Bacteria</taxon>
        <taxon>Bacillati</taxon>
        <taxon>Actinomycetota</taxon>
        <taxon>Actinomycetes</taxon>
        <taxon>Streptosporangiales</taxon>
        <taxon>Thermomonosporaceae</taxon>
        <taxon>Actinomadura</taxon>
    </lineage>
</organism>
<dbReference type="NCBIfam" id="TIGR01076">
    <property type="entry name" value="sortase_fam"/>
    <property type="match status" value="1"/>
</dbReference>
<feature type="region of interest" description="Disordered" evidence="2">
    <location>
        <begin position="20"/>
        <end position="48"/>
    </location>
</feature>
<keyword evidence="1" id="KW-0378">Hydrolase</keyword>
<dbReference type="EMBL" id="JBHSIT010000007">
    <property type="protein sequence ID" value="MFC4910383.1"/>
    <property type="molecule type" value="Genomic_DNA"/>
</dbReference>
<dbReference type="Pfam" id="PF04203">
    <property type="entry name" value="Sortase"/>
    <property type="match status" value="1"/>
</dbReference>
<keyword evidence="5" id="KW-1185">Reference proteome</keyword>
<name>A0ABV9U1Q0_9ACTN</name>